<dbReference type="Gene3D" id="3.40.50.12090">
    <property type="match status" value="3"/>
</dbReference>
<keyword evidence="2" id="KW-1185">Reference proteome</keyword>
<sequence>MEISKKSYSKSNKVILVSGEKYPDALAASPLSVKYSAPLILLKKNDIPYSVANELKRLEAKEVIIVGGEEAISNKVANKLKENYAVDRIAGDNKYETSIQVSKRVNENKKLKAILVNGNKFPDALSASALAAKISNTIILTNGKTLLPSHLDVLDTKLNNIVVGGESVMSIKDLNATQIGGKDRYSTSISLAEKYFKDSKSVILATGNDYADALSAISLQEESRMPILLTESKSLNSDVEKYLRDTNVSKVYVVGGEKSVSSSVINSLKNISIQDENKDQENTSKNIPKSITLTFKYDNDTIKESKIDYKENKNVYDIDMTKYTDEEKNKFKQAKLDSVIYETYDGFKVDVTELFIRDDSDKKIQYSINHGENDQWDISNVYINFNLF</sequence>
<evidence type="ECO:0000313" key="1">
    <source>
        <dbReference type="EMBL" id="WAW14731.1"/>
    </source>
</evidence>
<dbReference type="InterPro" id="IPR051922">
    <property type="entry name" value="Bact_Sporulation_Assoc"/>
</dbReference>
<name>A0ABY7JQE7_9FIRM</name>
<dbReference type="InterPro" id="IPR007253">
    <property type="entry name" value="Cell_wall-bd_2"/>
</dbReference>
<dbReference type="PANTHER" id="PTHR30032">
    <property type="entry name" value="N-ACETYLMURAMOYL-L-ALANINE AMIDASE-RELATED"/>
    <property type="match status" value="1"/>
</dbReference>
<dbReference type="RefSeq" id="WP_269311428.1">
    <property type="nucleotide sequence ID" value="NZ_CP114052.1"/>
</dbReference>
<protein>
    <submittedName>
        <fullName evidence="1">Cell wall-binding repeat-containing protein</fullName>
    </submittedName>
</protein>
<organism evidence="1 2">
    <name type="scientific">Peptostreptococcus equinus</name>
    <dbReference type="NCBI Taxonomy" id="3003601"/>
    <lineage>
        <taxon>Bacteria</taxon>
        <taxon>Bacillati</taxon>
        <taxon>Bacillota</taxon>
        <taxon>Clostridia</taxon>
        <taxon>Peptostreptococcales</taxon>
        <taxon>Peptostreptococcaceae</taxon>
        <taxon>Peptostreptococcus</taxon>
    </lineage>
</organism>
<dbReference type="Proteomes" id="UP001164187">
    <property type="component" value="Chromosome"/>
</dbReference>
<reference evidence="1" key="1">
    <citation type="submission" date="2022-12" db="EMBL/GenBank/DDBJ databases">
        <title>Peptostreptococcus.</title>
        <authorList>
            <person name="Lee S.H."/>
        </authorList>
    </citation>
    <scope>NUCLEOTIDE SEQUENCE</scope>
    <source>
        <strain evidence="1">CBA3647</strain>
    </source>
</reference>
<gene>
    <name evidence="1" type="ORF">O0R46_09120</name>
</gene>
<proteinExistence type="predicted"/>
<accession>A0ABY7JQE7</accession>
<dbReference type="Pfam" id="PF04122">
    <property type="entry name" value="CW_binding_2"/>
    <property type="match status" value="3"/>
</dbReference>
<dbReference type="EMBL" id="CP114052">
    <property type="protein sequence ID" value="WAW14731.1"/>
    <property type="molecule type" value="Genomic_DNA"/>
</dbReference>
<dbReference type="PANTHER" id="PTHR30032:SF8">
    <property type="entry name" value="GERMINATION-SPECIFIC N-ACETYLMURAMOYL-L-ALANINE AMIDASE"/>
    <property type="match status" value="1"/>
</dbReference>
<evidence type="ECO:0000313" key="2">
    <source>
        <dbReference type="Proteomes" id="UP001164187"/>
    </source>
</evidence>